<feature type="transmembrane region" description="Helical" evidence="1">
    <location>
        <begin position="20"/>
        <end position="38"/>
    </location>
</feature>
<sequence length="165" mass="19456">MKKTKLDISVKKYWYLSESIISFCILSIIAILLIIVYFNKNYPVTLLILTISFFLVLISFLINCIFINNIKYNLFSYNIEVDFIEINRGGKLFKTHIVIPLKEVNYIDISTNILMKKYNICKLKIATLAYEHEIEGIQIKTALRYKKELKKSNLFNQKKEVNKNE</sequence>
<keyword evidence="1" id="KW-1133">Transmembrane helix</keyword>
<evidence type="ECO:0000256" key="1">
    <source>
        <dbReference type="SAM" id="Phobius"/>
    </source>
</evidence>
<dbReference type="EMBL" id="AF447813">
    <property type="protein sequence ID" value="AAN71832.1"/>
    <property type="molecule type" value="Genomic_DNA"/>
</dbReference>
<dbReference type="PANTHER" id="PTHR34473:SF2">
    <property type="entry name" value="UPF0699 TRANSMEMBRANE PROTEIN YDBT"/>
    <property type="match status" value="1"/>
</dbReference>
<organism evidence="3">
    <name type="scientific">Staphylococcus aureus</name>
    <dbReference type="NCBI Taxonomy" id="1280"/>
    <lineage>
        <taxon>Bacteria</taxon>
        <taxon>Bacillati</taxon>
        <taxon>Bacillota</taxon>
        <taxon>Bacilli</taxon>
        <taxon>Bacillales</taxon>
        <taxon>Staphylococcaceae</taxon>
        <taxon>Staphylococcus</taxon>
    </lineage>
</organism>
<evidence type="ECO:0000313" key="3">
    <source>
        <dbReference type="EMBL" id="AAN71832.1"/>
    </source>
</evidence>
<dbReference type="AlphaFoldDB" id="Q8GPI6"/>
<dbReference type="Pfam" id="PF03703">
    <property type="entry name" value="bPH_2"/>
    <property type="match status" value="1"/>
</dbReference>
<dbReference type="RefSeq" id="WP_032072952.1">
    <property type="nucleotide sequence ID" value="NC_025194.1"/>
</dbReference>
<evidence type="ECO:0000259" key="2">
    <source>
        <dbReference type="Pfam" id="PF03703"/>
    </source>
</evidence>
<feature type="domain" description="YdbS-like PH" evidence="2">
    <location>
        <begin position="75"/>
        <end position="145"/>
    </location>
</feature>
<proteinExistence type="predicted"/>
<name>Q8GPI6_STAAU</name>
<keyword evidence="3" id="KW-0614">Plasmid</keyword>
<feature type="transmembrane region" description="Helical" evidence="1">
    <location>
        <begin position="44"/>
        <end position="67"/>
    </location>
</feature>
<dbReference type="InterPro" id="IPR005182">
    <property type="entry name" value="YdbS-like_PH"/>
</dbReference>
<keyword evidence="1" id="KW-0812">Transmembrane</keyword>
<geneLocation type="plasmid" evidence="3">
    <name>pRJ9</name>
</geneLocation>
<accession>Q8GPI6</accession>
<keyword evidence="1" id="KW-0472">Membrane</keyword>
<dbReference type="PANTHER" id="PTHR34473">
    <property type="entry name" value="UPF0699 TRANSMEMBRANE PROTEIN YDBS"/>
    <property type="match status" value="1"/>
</dbReference>
<reference evidence="3" key="1">
    <citation type="submission" date="2001-11" db="EMBL/GenBank/DDBJ databases">
        <title>Biochemical characterization and genetic analysis of aureocin A53, a new, atypical bacteriocin from Staphylococcus aureus.</title>
        <authorList>
            <person name="Netz D.J.A."/>
            <person name="Pohl R."/>
            <person name="Beck-Sickinger A.G."/>
            <person name="Selmer T."/>
            <person name="Pierik A.J."/>
            <person name="Bastos M.C.F."/>
            <person name="Sahl H.-G."/>
        </authorList>
    </citation>
    <scope>NUCLEOTIDE SEQUENCE</scope>
    <source>
        <plasmid evidence="3">pRJ9</plasmid>
    </source>
</reference>
<protein>
    <submittedName>
        <fullName evidence="3">YdbS-like protein</fullName>
    </submittedName>
</protein>